<evidence type="ECO:0000259" key="5">
    <source>
        <dbReference type="PROSITE" id="PS50071"/>
    </source>
</evidence>
<dbReference type="Gene3D" id="1.10.10.60">
    <property type="entry name" value="Homeodomain-like"/>
    <property type="match status" value="1"/>
</dbReference>
<evidence type="ECO:0000313" key="7">
    <source>
        <dbReference type="Proteomes" id="UP001291623"/>
    </source>
</evidence>
<dbReference type="PROSITE" id="PS50071">
    <property type="entry name" value="HOMEOBOX_2"/>
    <property type="match status" value="1"/>
</dbReference>
<evidence type="ECO:0000313" key="6">
    <source>
        <dbReference type="EMBL" id="KAK4356102.1"/>
    </source>
</evidence>
<keyword evidence="2 3" id="KW-0238">DNA-binding</keyword>
<name>A0AAE1RSD2_9SOLA</name>
<dbReference type="Proteomes" id="UP001291623">
    <property type="component" value="Unassembled WGS sequence"/>
</dbReference>
<evidence type="ECO:0000256" key="2">
    <source>
        <dbReference type="PROSITE-ProRule" id="PRU00108"/>
    </source>
</evidence>
<dbReference type="EMBL" id="JAVYJV010000013">
    <property type="protein sequence ID" value="KAK4356102.1"/>
    <property type="molecule type" value="Genomic_DNA"/>
</dbReference>
<reference evidence="6" key="1">
    <citation type="submission" date="2023-12" db="EMBL/GenBank/DDBJ databases">
        <title>Genome assembly of Anisodus tanguticus.</title>
        <authorList>
            <person name="Wang Y.-J."/>
        </authorList>
    </citation>
    <scope>NUCLEOTIDE SEQUENCE</scope>
    <source>
        <strain evidence="6">KB-2021</strain>
        <tissue evidence="6">Leaf</tissue>
    </source>
</reference>
<proteinExistence type="predicted"/>
<keyword evidence="2 3" id="KW-0371">Homeobox</keyword>
<protein>
    <recommendedName>
        <fullName evidence="5">Homeobox domain-containing protein</fullName>
    </recommendedName>
</protein>
<evidence type="ECO:0000256" key="1">
    <source>
        <dbReference type="ARBA" id="ARBA00004123"/>
    </source>
</evidence>
<dbReference type="SUPFAM" id="SSF46689">
    <property type="entry name" value="Homeodomain-like"/>
    <property type="match status" value="1"/>
</dbReference>
<dbReference type="CDD" id="cd00086">
    <property type="entry name" value="homeodomain"/>
    <property type="match status" value="1"/>
</dbReference>
<feature type="DNA-binding region" description="Homeobox" evidence="2">
    <location>
        <begin position="18"/>
        <end position="77"/>
    </location>
</feature>
<feature type="region of interest" description="Disordered" evidence="4">
    <location>
        <begin position="1"/>
        <end position="25"/>
    </location>
</feature>
<feature type="domain" description="Homeobox" evidence="5">
    <location>
        <begin position="16"/>
        <end position="76"/>
    </location>
</feature>
<comment type="subcellular location">
    <subcellularLocation>
        <location evidence="1 2 3">Nucleus</location>
    </subcellularLocation>
</comment>
<gene>
    <name evidence="6" type="ORF">RND71_025073</name>
</gene>
<sequence length="91" mass="10462">MNSQNAGNLGSNSCQEKEKKSNFRHSIEKVEKLKKVFRQMPNPENHVIEQLSQELGLGTKQVKNWFYHKRYDIQAHYADDPTDCISILGAA</sequence>
<keyword evidence="7" id="KW-1185">Reference proteome</keyword>
<dbReference type="InterPro" id="IPR001356">
    <property type="entry name" value="HD"/>
</dbReference>
<dbReference type="Pfam" id="PF00046">
    <property type="entry name" value="Homeodomain"/>
    <property type="match status" value="1"/>
</dbReference>
<comment type="caution">
    <text evidence="6">The sequence shown here is derived from an EMBL/GenBank/DDBJ whole genome shotgun (WGS) entry which is preliminary data.</text>
</comment>
<dbReference type="GO" id="GO:0005634">
    <property type="term" value="C:nucleus"/>
    <property type="evidence" value="ECO:0007669"/>
    <property type="project" value="UniProtKB-SubCell"/>
</dbReference>
<evidence type="ECO:0000256" key="3">
    <source>
        <dbReference type="RuleBase" id="RU000682"/>
    </source>
</evidence>
<feature type="compositionally biased region" description="Basic and acidic residues" evidence="4">
    <location>
        <begin position="15"/>
        <end position="25"/>
    </location>
</feature>
<keyword evidence="2 3" id="KW-0539">Nucleus</keyword>
<feature type="compositionally biased region" description="Polar residues" evidence="4">
    <location>
        <begin position="1"/>
        <end position="14"/>
    </location>
</feature>
<dbReference type="GO" id="GO:0003677">
    <property type="term" value="F:DNA binding"/>
    <property type="evidence" value="ECO:0007669"/>
    <property type="project" value="UniProtKB-UniRule"/>
</dbReference>
<dbReference type="InterPro" id="IPR009057">
    <property type="entry name" value="Homeodomain-like_sf"/>
</dbReference>
<dbReference type="SMART" id="SM00389">
    <property type="entry name" value="HOX"/>
    <property type="match status" value="1"/>
</dbReference>
<accession>A0AAE1RSD2</accession>
<organism evidence="6 7">
    <name type="scientific">Anisodus tanguticus</name>
    <dbReference type="NCBI Taxonomy" id="243964"/>
    <lineage>
        <taxon>Eukaryota</taxon>
        <taxon>Viridiplantae</taxon>
        <taxon>Streptophyta</taxon>
        <taxon>Embryophyta</taxon>
        <taxon>Tracheophyta</taxon>
        <taxon>Spermatophyta</taxon>
        <taxon>Magnoliopsida</taxon>
        <taxon>eudicotyledons</taxon>
        <taxon>Gunneridae</taxon>
        <taxon>Pentapetalae</taxon>
        <taxon>asterids</taxon>
        <taxon>lamiids</taxon>
        <taxon>Solanales</taxon>
        <taxon>Solanaceae</taxon>
        <taxon>Solanoideae</taxon>
        <taxon>Hyoscyameae</taxon>
        <taxon>Anisodus</taxon>
    </lineage>
</organism>
<dbReference type="AlphaFoldDB" id="A0AAE1RSD2"/>
<evidence type="ECO:0000256" key="4">
    <source>
        <dbReference type="SAM" id="MobiDB-lite"/>
    </source>
</evidence>